<protein>
    <recommendedName>
        <fullName evidence="3 10">4-hydroxy-tetrahydrodipicolinate synthase</fullName>
        <ecNumber evidence="3 10">4.3.3.7</ecNumber>
    </recommendedName>
</protein>
<dbReference type="SUPFAM" id="SSF51569">
    <property type="entry name" value="Aldolase"/>
    <property type="match status" value="1"/>
</dbReference>
<accession>A0ABZ3IY26</accession>
<evidence type="ECO:0000256" key="2">
    <source>
        <dbReference type="ARBA" id="ARBA00005120"/>
    </source>
</evidence>
<evidence type="ECO:0000256" key="4">
    <source>
        <dbReference type="ARBA" id="ARBA00022605"/>
    </source>
</evidence>
<dbReference type="Gene3D" id="3.20.20.70">
    <property type="entry name" value="Aldolase class I"/>
    <property type="match status" value="1"/>
</dbReference>
<comment type="pathway">
    <text evidence="2">Amino-acid biosynthesis; L-lysine biosynthesis via DAP pathway; (S)-tetrahydrodipicolinate from L-aspartate: step 3/4.</text>
</comment>
<organism evidence="12 13">
    <name type="scientific">Sporomusa acidovorans (strain ATCC 49682 / DSM 3132 / Mol)</name>
    <dbReference type="NCBI Taxonomy" id="1123286"/>
    <lineage>
        <taxon>Bacteria</taxon>
        <taxon>Bacillati</taxon>
        <taxon>Bacillota</taxon>
        <taxon>Negativicutes</taxon>
        <taxon>Selenomonadales</taxon>
        <taxon>Sporomusaceae</taxon>
        <taxon>Sporomusa</taxon>
    </lineage>
</organism>
<dbReference type="PANTHER" id="PTHR12128">
    <property type="entry name" value="DIHYDRODIPICOLINATE SYNTHASE"/>
    <property type="match status" value="1"/>
</dbReference>
<dbReference type="Proteomes" id="UP000216052">
    <property type="component" value="Chromosome"/>
</dbReference>
<dbReference type="PANTHER" id="PTHR12128:SF28">
    <property type="entry name" value="2-DEHYDRO-3-DEOXY-D-GLUCONATE ALDOLASE YAGE-RELATED"/>
    <property type="match status" value="1"/>
</dbReference>
<dbReference type="EMBL" id="CP155571">
    <property type="protein sequence ID" value="XFO70761.1"/>
    <property type="molecule type" value="Genomic_DNA"/>
</dbReference>
<evidence type="ECO:0000256" key="10">
    <source>
        <dbReference type="NCBIfam" id="TIGR00674"/>
    </source>
</evidence>
<evidence type="ECO:0000256" key="7">
    <source>
        <dbReference type="ARBA" id="ARBA00023239"/>
    </source>
</evidence>
<evidence type="ECO:0000256" key="8">
    <source>
        <dbReference type="ARBA" id="ARBA00023270"/>
    </source>
</evidence>
<name>A0ABZ3IY26_SPOA4</name>
<evidence type="ECO:0000256" key="11">
    <source>
        <dbReference type="PIRNR" id="PIRNR001365"/>
    </source>
</evidence>
<comment type="function">
    <text evidence="1">Catalyzes the condensation of (S)-aspartate-beta-semialdehyde [(S)-ASA] and pyruvate to 4-hydroxy-tetrahydrodipicolinate (HTPA).</text>
</comment>
<comment type="catalytic activity">
    <reaction evidence="9">
        <text>L-aspartate 4-semialdehyde + pyruvate = (2S,4S)-4-hydroxy-2,3,4,5-tetrahydrodipicolinate + H2O + H(+)</text>
        <dbReference type="Rhea" id="RHEA:34171"/>
        <dbReference type="ChEBI" id="CHEBI:15361"/>
        <dbReference type="ChEBI" id="CHEBI:15377"/>
        <dbReference type="ChEBI" id="CHEBI:15378"/>
        <dbReference type="ChEBI" id="CHEBI:67139"/>
        <dbReference type="ChEBI" id="CHEBI:537519"/>
        <dbReference type="EC" id="4.3.3.7"/>
    </reaction>
</comment>
<keyword evidence="4" id="KW-0028">Amino-acid biosynthesis</keyword>
<dbReference type="InterPro" id="IPR005263">
    <property type="entry name" value="DapA"/>
</dbReference>
<keyword evidence="13" id="KW-1185">Reference proteome</keyword>
<dbReference type="PROSITE" id="PS00666">
    <property type="entry name" value="DHDPS_2"/>
    <property type="match status" value="1"/>
</dbReference>
<dbReference type="InterPro" id="IPR013785">
    <property type="entry name" value="Aldolase_TIM"/>
</dbReference>
<dbReference type="GO" id="GO:0061677">
    <property type="term" value="F:2-dehydro-3-deoxy-D-gluconate aldolase activity"/>
    <property type="evidence" value="ECO:0007669"/>
    <property type="project" value="UniProtKB-EC"/>
</dbReference>
<keyword evidence="6" id="KW-0457">Lysine biosynthesis</keyword>
<keyword evidence="5" id="KW-0220">Diaminopimelate biosynthesis</keyword>
<keyword evidence="7 11" id="KW-0456">Lyase</keyword>
<evidence type="ECO:0000256" key="1">
    <source>
        <dbReference type="ARBA" id="ARBA00003294"/>
    </source>
</evidence>
<proteinExistence type="inferred from homology"/>
<dbReference type="InterPro" id="IPR020625">
    <property type="entry name" value="Schiff_base-form_aldolases_AS"/>
</dbReference>
<gene>
    <name evidence="12" type="primary">yagE_1</name>
    <name evidence="12" type="ORF">SPACI_007610</name>
</gene>
<evidence type="ECO:0000256" key="5">
    <source>
        <dbReference type="ARBA" id="ARBA00022915"/>
    </source>
</evidence>
<dbReference type="PIRSF" id="PIRSF001365">
    <property type="entry name" value="DHDPS"/>
    <property type="match status" value="1"/>
</dbReference>
<evidence type="ECO:0000256" key="9">
    <source>
        <dbReference type="ARBA" id="ARBA00047836"/>
    </source>
</evidence>
<dbReference type="RefSeq" id="WP_093794329.1">
    <property type="nucleotide sequence ID" value="NZ_CP155571.1"/>
</dbReference>
<sequence length="297" mass="32479">MFKGILSPIITVFDAQGKLDFKGNERHINRLIDNGINGILFLGSIGEFFALSLAEKKEFITFAVKTVNKRVPVLIGTGGTVQTEVIELTRFAEQAGADAAVIISPYYFKLEADTIFRYYAGIARSTSLPIMLYNFPDRTAYDLAPELVVRLVKEFDHIVAIKDTVDTISHTRKMIQTVKSVRPDFSVLSGYDEYLIPNLTAGGDGVLSGLTNIVPQVFAALMKAYAAKDLDKVWAAQAQISLLMNLYDVTQPFIAGIKAAVAVMGEPIVPTVKEPAVEVTPAHLQTIQNLLKKAGVL</sequence>
<evidence type="ECO:0000313" key="12">
    <source>
        <dbReference type="EMBL" id="XFO70761.1"/>
    </source>
</evidence>
<dbReference type="SMART" id="SM01130">
    <property type="entry name" value="DHDPS"/>
    <property type="match status" value="1"/>
</dbReference>
<dbReference type="EC" id="4.3.3.7" evidence="3 10"/>
<dbReference type="Pfam" id="PF00701">
    <property type="entry name" value="DHDPS"/>
    <property type="match status" value="1"/>
</dbReference>
<reference evidence="12" key="1">
    <citation type="submission" date="2024-05" db="EMBL/GenBank/DDBJ databases">
        <title>Isolation and characterization of Sporomusa carbonis sp. nov., a carboxydotrophic hydrogenogen in the genus of Sporomusa isolated from a charcoal burning pile.</title>
        <authorList>
            <person name="Boeer T."/>
            <person name="Rosenbaum F."/>
            <person name="Eysell L."/>
            <person name="Mueller V."/>
            <person name="Daniel R."/>
            <person name="Poehlein A."/>
        </authorList>
    </citation>
    <scope>NUCLEOTIDE SEQUENCE [LARGE SCALE GENOMIC DNA]</scope>
    <source>
        <strain evidence="12">DSM 3132</strain>
    </source>
</reference>
<evidence type="ECO:0000256" key="6">
    <source>
        <dbReference type="ARBA" id="ARBA00023154"/>
    </source>
</evidence>
<dbReference type="CDD" id="cd00408">
    <property type="entry name" value="DHDPS-like"/>
    <property type="match status" value="1"/>
</dbReference>
<evidence type="ECO:0000256" key="3">
    <source>
        <dbReference type="ARBA" id="ARBA00012086"/>
    </source>
</evidence>
<evidence type="ECO:0000313" key="13">
    <source>
        <dbReference type="Proteomes" id="UP000216052"/>
    </source>
</evidence>
<dbReference type="PRINTS" id="PR00146">
    <property type="entry name" value="DHPICSNTHASE"/>
</dbReference>
<keyword evidence="8" id="KW-0704">Schiff base</keyword>
<dbReference type="NCBIfam" id="TIGR00674">
    <property type="entry name" value="dapA"/>
    <property type="match status" value="1"/>
</dbReference>
<comment type="similarity">
    <text evidence="11">Belongs to the DapA family.</text>
</comment>
<dbReference type="InterPro" id="IPR002220">
    <property type="entry name" value="DapA-like"/>
</dbReference>